<proteinExistence type="predicted"/>
<name>A0ABW2TBG1_9ACTN</name>
<dbReference type="RefSeq" id="WP_343965570.1">
    <property type="nucleotide sequence ID" value="NZ_BAAAGK010000034.1"/>
</dbReference>
<keyword evidence="3" id="KW-1185">Reference proteome</keyword>
<dbReference type="SUPFAM" id="SSF51735">
    <property type="entry name" value="NAD(P)-binding Rossmann-fold domains"/>
    <property type="match status" value="1"/>
</dbReference>
<comment type="caution">
    <text evidence="2">The sequence shown here is derived from an EMBL/GenBank/DDBJ whole genome shotgun (WGS) entry which is preliminary data.</text>
</comment>
<evidence type="ECO:0000313" key="3">
    <source>
        <dbReference type="Proteomes" id="UP001596514"/>
    </source>
</evidence>
<feature type="domain" description="NAD-dependent epimerase/dehydratase" evidence="1">
    <location>
        <begin position="5"/>
        <end position="163"/>
    </location>
</feature>
<dbReference type="EMBL" id="JBHTEE010000001">
    <property type="protein sequence ID" value="MFC7605561.1"/>
    <property type="molecule type" value="Genomic_DNA"/>
</dbReference>
<organism evidence="2 3">
    <name type="scientific">Streptosporangium amethystogenes subsp. fukuiense</name>
    <dbReference type="NCBI Taxonomy" id="698418"/>
    <lineage>
        <taxon>Bacteria</taxon>
        <taxon>Bacillati</taxon>
        <taxon>Actinomycetota</taxon>
        <taxon>Actinomycetes</taxon>
        <taxon>Streptosporangiales</taxon>
        <taxon>Streptosporangiaceae</taxon>
        <taxon>Streptosporangium</taxon>
    </lineage>
</organism>
<dbReference type="InterPro" id="IPR036291">
    <property type="entry name" value="NAD(P)-bd_dom_sf"/>
</dbReference>
<dbReference type="InterPro" id="IPR001509">
    <property type="entry name" value="Epimerase_deHydtase"/>
</dbReference>
<evidence type="ECO:0000313" key="2">
    <source>
        <dbReference type="EMBL" id="MFC7605561.1"/>
    </source>
</evidence>
<dbReference type="Proteomes" id="UP001596514">
    <property type="component" value="Unassembled WGS sequence"/>
</dbReference>
<gene>
    <name evidence="2" type="ORF">ACFQVD_36215</name>
</gene>
<dbReference type="CDD" id="cd08946">
    <property type="entry name" value="SDR_e"/>
    <property type="match status" value="1"/>
</dbReference>
<dbReference type="Gene3D" id="3.40.50.720">
    <property type="entry name" value="NAD(P)-binding Rossmann-like Domain"/>
    <property type="match status" value="1"/>
</dbReference>
<sequence length="255" mass="27208">MSGLILITGVGGTIGTRLAADLAKEGVRLRLLDHRPQVGGPPAGAEFVQVDLRDQDAVSQAAAGMSAIIHLAGITQEGQFSEMVEHNITGTHHVLEAARRQRVPRVVLAGSHHVTGMNLVGDRPEQASSAPDSFYAVSKVTMEALGSLYAHKGGVEVVVVRIGSYRTKPSEPRHRATWLSPRDATALLYAAATQPLPSPFLTLYGTSDTAERWWPRTGWDTIGYQPADTVDQQPGTGPLVDRFTGGAFADAELPT</sequence>
<reference evidence="3" key="1">
    <citation type="journal article" date="2019" name="Int. J. Syst. Evol. Microbiol.">
        <title>The Global Catalogue of Microorganisms (GCM) 10K type strain sequencing project: providing services to taxonomists for standard genome sequencing and annotation.</title>
        <authorList>
            <consortium name="The Broad Institute Genomics Platform"/>
            <consortium name="The Broad Institute Genome Sequencing Center for Infectious Disease"/>
            <person name="Wu L."/>
            <person name="Ma J."/>
        </authorList>
    </citation>
    <scope>NUCLEOTIDE SEQUENCE [LARGE SCALE GENOMIC DNA]</scope>
    <source>
        <strain evidence="3">JCM 10083</strain>
    </source>
</reference>
<dbReference type="PANTHER" id="PTHR43245">
    <property type="entry name" value="BIFUNCTIONAL POLYMYXIN RESISTANCE PROTEIN ARNA"/>
    <property type="match status" value="1"/>
</dbReference>
<accession>A0ABW2TBG1</accession>
<protein>
    <submittedName>
        <fullName evidence="2">NAD-dependent epimerase/dehydratase family protein</fullName>
    </submittedName>
</protein>
<dbReference type="InterPro" id="IPR050177">
    <property type="entry name" value="Lipid_A_modif_metabolic_enz"/>
</dbReference>
<dbReference type="Pfam" id="PF01370">
    <property type="entry name" value="Epimerase"/>
    <property type="match status" value="1"/>
</dbReference>
<evidence type="ECO:0000259" key="1">
    <source>
        <dbReference type="Pfam" id="PF01370"/>
    </source>
</evidence>
<dbReference type="PANTHER" id="PTHR43245:SF55">
    <property type="entry name" value="NAD(P)-BINDING DOMAIN-CONTAINING PROTEIN"/>
    <property type="match status" value="1"/>
</dbReference>